<accession>A0A448XS06</accession>
<evidence type="ECO:0000313" key="1">
    <source>
        <dbReference type="EMBL" id="VEL43524.1"/>
    </source>
</evidence>
<protein>
    <submittedName>
        <fullName evidence="1">Uncharacterized protein</fullName>
    </submittedName>
</protein>
<gene>
    <name evidence="1" type="ORF">PXEA_LOCUS36964</name>
</gene>
<dbReference type="EMBL" id="CAAALY010282333">
    <property type="protein sequence ID" value="VEL43524.1"/>
    <property type="molecule type" value="Genomic_DNA"/>
</dbReference>
<reference evidence="1" key="1">
    <citation type="submission" date="2018-11" db="EMBL/GenBank/DDBJ databases">
        <authorList>
            <consortium name="Pathogen Informatics"/>
        </authorList>
    </citation>
    <scope>NUCLEOTIDE SEQUENCE</scope>
</reference>
<dbReference type="AlphaFoldDB" id="A0A448XS06"/>
<sequence>MGPEAVVNSIKQSACLSISAEDWWQSASVSRPHGCGLRALETRHLYNCLGRSSPSHFAVYAPVQTRHQPASEAASAHRLA</sequence>
<dbReference type="Proteomes" id="UP000784294">
    <property type="component" value="Unassembled WGS sequence"/>
</dbReference>
<comment type="caution">
    <text evidence="1">The sequence shown here is derived from an EMBL/GenBank/DDBJ whole genome shotgun (WGS) entry which is preliminary data.</text>
</comment>
<keyword evidence="2" id="KW-1185">Reference proteome</keyword>
<evidence type="ECO:0000313" key="2">
    <source>
        <dbReference type="Proteomes" id="UP000784294"/>
    </source>
</evidence>
<organism evidence="1 2">
    <name type="scientific">Protopolystoma xenopodis</name>
    <dbReference type="NCBI Taxonomy" id="117903"/>
    <lineage>
        <taxon>Eukaryota</taxon>
        <taxon>Metazoa</taxon>
        <taxon>Spiralia</taxon>
        <taxon>Lophotrochozoa</taxon>
        <taxon>Platyhelminthes</taxon>
        <taxon>Monogenea</taxon>
        <taxon>Polyopisthocotylea</taxon>
        <taxon>Polystomatidea</taxon>
        <taxon>Polystomatidae</taxon>
        <taxon>Protopolystoma</taxon>
    </lineage>
</organism>
<name>A0A448XS06_9PLAT</name>
<proteinExistence type="predicted"/>